<comment type="caution">
    <text evidence="2">The sequence shown here is derived from an EMBL/GenBank/DDBJ whole genome shotgun (WGS) entry which is preliminary data.</text>
</comment>
<protein>
    <submittedName>
        <fullName evidence="2">Uncharacterized protein</fullName>
    </submittedName>
</protein>
<feature type="chain" id="PRO_5002530594" evidence="1">
    <location>
        <begin position="20"/>
        <end position="100"/>
    </location>
</feature>
<dbReference type="VEuPathDB" id="MicrosporidiaDB:G9O61_00g022290"/>
<dbReference type="Proteomes" id="UP000034350">
    <property type="component" value="Unassembled WGS sequence"/>
</dbReference>
<gene>
    <name evidence="2" type="ORF">AAJ76_500054183</name>
</gene>
<keyword evidence="1" id="KW-0732">Signal</keyword>
<organism evidence="2 3">
    <name type="scientific">Vairimorpha ceranae</name>
    <dbReference type="NCBI Taxonomy" id="40302"/>
    <lineage>
        <taxon>Eukaryota</taxon>
        <taxon>Fungi</taxon>
        <taxon>Fungi incertae sedis</taxon>
        <taxon>Microsporidia</taxon>
        <taxon>Nosematidae</taxon>
        <taxon>Vairimorpha</taxon>
    </lineage>
</organism>
<evidence type="ECO:0000313" key="2">
    <source>
        <dbReference type="EMBL" id="KKO76232.1"/>
    </source>
</evidence>
<accession>A0A0F9YUV2</accession>
<proteinExistence type="predicted"/>
<dbReference type="VEuPathDB" id="MicrosporidiaDB:G9O61_00g003550"/>
<dbReference type="VEuPathDB" id="MicrosporidiaDB:AAJ76_500054183"/>
<keyword evidence="3" id="KW-1185">Reference proteome</keyword>
<evidence type="ECO:0000256" key="1">
    <source>
        <dbReference type="SAM" id="SignalP"/>
    </source>
</evidence>
<dbReference type="EMBL" id="JPQZ01000005">
    <property type="protein sequence ID" value="KKO76232.1"/>
    <property type="molecule type" value="Genomic_DNA"/>
</dbReference>
<dbReference type="AlphaFoldDB" id="A0A0F9YUV2"/>
<sequence>MNIWFFIITVSSLNLPTSCYQGSELETKREIVKEFVVEIRKLYALYEDYKVDEDEFKKRLLCLVNSISAANCCCIDNCEYYSFVRTNIEEHIEYLEEVFY</sequence>
<dbReference type="GeneID" id="36320811"/>
<name>A0A0F9YUV2_9MICR</name>
<feature type="signal peptide" evidence="1">
    <location>
        <begin position="1"/>
        <end position="19"/>
    </location>
</feature>
<reference evidence="2 3" key="1">
    <citation type="journal article" date="2015" name="Environ. Microbiol.">
        <title>Genome analyses suggest the presence of polyploidy and recent human-driven expansions in eight global populations of the honeybee pathogen Nosema ceranae.</title>
        <authorList>
            <person name="Pelin A."/>
            <person name="Selman M."/>
            <person name="Aris-Brosou S."/>
            <person name="Farinelli L."/>
            <person name="Corradi N."/>
        </authorList>
    </citation>
    <scope>NUCLEOTIDE SEQUENCE [LARGE SCALE GENOMIC DNA]</scope>
    <source>
        <strain evidence="2 3">PA08 1199</strain>
    </source>
</reference>
<dbReference type="RefSeq" id="XP_024331974.1">
    <property type="nucleotide sequence ID" value="XM_024475864.1"/>
</dbReference>
<evidence type="ECO:0000313" key="3">
    <source>
        <dbReference type="Proteomes" id="UP000034350"/>
    </source>
</evidence>
<dbReference type="VEuPathDB" id="MicrosporidiaDB:NCER_101457"/>